<evidence type="ECO:0000256" key="1">
    <source>
        <dbReference type="SAM" id="MobiDB-lite"/>
    </source>
</evidence>
<evidence type="ECO:0000313" key="4">
    <source>
        <dbReference type="Proteomes" id="UP000288805"/>
    </source>
</evidence>
<name>A0A438KFH9_VITVI</name>
<evidence type="ECO:0000313" key="3">
    <source>
        <dbReference type="EMBL" id="RVX19975.1"/>
    </source>
</evidence>
<dbReference type="EMBL" id="QGNW01000007">
    <property type="protein sequence ID" value="RVX19975.1"/>
    <property type="molecule type" value="Genomic_DNA"/>
</dbReference>
<dbReference type="InterPro" id="IPR024752">
    <property type="entry name" value="Myb/SANT-like_dom"/>
</dbReference>
<feature type="region of interest" description="Disordered" evidence="1">
    <location>
        <begin position="160"/>
        <end position="183"/>
    </location>
</feature>
<feature type="compositionally biased region" description="Polar residues" evidence="1">
    <location>
        <begin position="1"/>
        <end position="14"/>
    </location>
</feature>
<protein>
    <submittedName>
        <fullName evidence="3">L10-interacting MYB domain-containing protein</fullName>
    </submittedName>
</protein>
<gene>
    <name evidence="3" type="primary">LIMYB_35</name>
    <name evidence="3" type="ORF">CK203_004681</name>
</gene>
<dbReference type="PANTHER" id="PTHR31704:SF37">
    <property type="entry name" value="HEAT SHOCK PROTEIN"/>
    <property type="match status" value="1"/>
</dbReference>
<feature type="domain" description="Myb/SANT-like" evidence="2">
    <location>
        <begin position="24"/>
        <end position="118"/>
    </location>
</feature>
<comment type="caution">
    <text evidence="3">The sequence shown here is derived from an EMBL/GenBank/DDBJ whole genome shotgun (WGS) entry which is preliminary data.</text>
</comment>
<dbReference type="Proteomes" id="UP000288805">
    <property type="component" value="Unassembled WGS sequence"/>
</dbReference>
<reference evidence="3 4" key="1">
    <citation type="journal article" date="2018" name="PLoS Genet.">
        <title>Population sequencing reveals clonal diversity and ancestral inbreeding in the grapevine cultivar Chardonnay.</title>
        <authorList>
            <person name="Roach M.J."/>
            <person name="Johnson D.L."/>
            <person name="Bohlmann J."/>
            <person name="van Vuuren H.J."/>
            <person name="Jones S.J."/>
            <person name="Pretorius I.S."/>
            <person name="Schmidt S.A."/>
            <person name="Borneman A.R."/>
        </authorList>
    </citation>
    <scope>NUCLEOTIDE SEQUENCE [LARGE SCALE GENOMIC DNA]</scope>
    <source>
        <strain evidence="4">cv. Chardonnay</strain>
        <tissue evidence="3">Leaf</tissue>
    </source>
</reference>
<sequence length="267" mass="30974">MSSNKVQPLQQPSGEESEKQSKAYWDDITMDAFVKVCVAETLAGNRLNSHFSKLGWKNVIKAFNNLIGRNYKYRQLKNKWSSLKKDWQLWNTLIGKETRLGWDPMRQTINASNEWWDKKLKENPEAIKFKTKGLKNVEQLDLLFKDIVATGERAWAPSQGFVGQDVDDSSKNERRRKRKRDETKSELAAIQLERICSVVENRSSISSRGDKPGCSIVEVMKIIRDMPEVKNDFELYMKATDIMVVKENRKMFVALEDPIDQIAWLKP</sequence>
<proteinExistence type="predicted"/>
<dbReference type="AlphaFoldDB" id="A0A438KFH9"/>
<feature type="region of interest" description="Disordered" evidence="1">
    <location>
        <begin position="1"/>
        <end position="20"/>
    </location>
</feature>
<dbReference type="PANTHER" id="PTHR31704">
    <property type="entry name" value="MYB/SANT-LIKE DNA-BINDING DOMAIN PROTEIN-RELATED"/>
    <property type="match status" value="1"/>
</dbReference>
<dbReference type="Pfam" id="PF12776">
    <property type="entry name" value="Myb_DNA-bind_3"/>
    <property type="match status" value="1"/>
</dbReference>
<accession>A0A438KFH9</accession>
<evidence type="ECO:0000259" key="2">
    <source>
        <dbReference type="Pfam" id="PF12776"/>
    </source>
</evidence>
<organism evidence="3 4">
    <name type="scientific">Vitis vinifera</name>
    <name type="common">Grape</name>
    <dbReference type="NCBI Taxonomy" id="29760"/>
    <lineage>
        <taxon>Eukaryota</taxon>
        <taxon>Viridiplantae</taxon>
        <taxon>Streptophyta</taxon>
        <taxon>Embryophyta</taxon>
        <taxon>Tracheophyta</taxon>
        <taxon>Spermatophyta</taxon>
        <taxon>Magnoliopsida</taxon>
        <taxon>eudicotyledons</taxon>
        <taxon>Gunneridae</taxon>
        <taxon>Pentapetalae</taxon>
        <taxon>rosids</taxon>
        <taxon>Vitales</taxon>
        <taxon>Vitaceae</taxon>
        <taxon>Viteae</taxon>
        <taxon>Vitis</taxon>
    </lineage>
</organism>